<dbReference type="OrthoDB" id="74460at2759"/>
<evidence type="ECO:0000256" key="1">
    <source>
        <dbReference type="ARBA" id="ARBA00001033"/>
    </source>
</evidence>
<dbReference type="InterPro" id="IPR050725">
    <property type="entry name" value="CysQ/Inositol_MonoPase"/>
</dbReference>
<protein>
    <recommendedName>
        <fullName evidence="14">Putative inositol monophosphatase 3</fullName>
        <ecNumber evidence="6">3.1.3.25</ecNumber>
    </recommendedName>
    <alternativeName>
        <fullName evidence="13">Myo-inositol monophosphatase A3</fullName>
    </alternativeName>
</protein>
<dbReference type="Gene3D" id="3.40.190.80">
    <property type="match status" value="1"/>
</dbReference>
<evidence type="ECO:0000256" key="2">
    <source>
        <dbReference type="ARBA" id="ARBA00001946"/>
    </source>
</evidence>
<evidence type="ECO:0000256" key="12">
    <source>
        <dbReference type="ARBA" id="ARBA00023136"/>
    </source>
</evidence>
<reference evidence="18" key="1">
    <citation type="submission" date="2014-05" db="EMBL/GenBank/DDBJ databases">
        <authorList>
            <person name="Chronopoulou M."/>
        </authorList>
    </citation>
    <scope>NUCLEOTIDE SEQUENCE</scope>
    <source>
        <tissue evidence="18">Whole organism</tissue>
    </source>
</reference>
<evidence type="ECO:0000256" key="4">
    <source>
        <dbReference type="ARBA" id="ARBA00005152"/>
    </source>
</evidence>
<dbReference type="EMBL" id="HACA01001161">
    <property type="protein sequence ID" value="CDW18522.1"/>
    <property type="molecule type" value="Transcribed_RNA"/>
</dbReference>
<evidence type="ECO:0000256" key="16">
    <source>
        <dbReference type="SAM" id="MobiDB-lite"/>
    </source>
</evidence>
<dbReference type="Gene3D" id="3.30.540.10">
    <property type="entry name" value="Fructose-1,6-Bisphosphatase, subunit A, domain 1"/>
    <property type="match status" value="1"/>
</dbReference>
<dbReference type="FunFam" id="3.30.540.10:FF:000012">
    <property type="entry name" value="Blast:Putative inositol monophosphatase 3"/>
    <property type="match status" value="1"/>
</dbReference>
<dbReference type="PANTHER" id="PTHR43028">
    <property type="entry name" value="3'(2'),5'-BISPHOSPHATE NUCLEOTIDASE 1"/>
    <property type="match status" value="1"/>
</dbReference>
<evidence type="ECO:0000256" key="7">
    <source>
        <dbReference type="ARBA" id="ARBA00022692"/>
    </source>
</evidence>
<dbReference type="GO" id="GO:0052834">
    <property type="term" value="F:inositol monophosphate phosphatase activity"/>
    <property type="evidence" value="ECO:0007669"/>
    <property type="project" value="UniProtKB-EC"/>
</dbReference>
<dbReference type="EC" id="3.1.3.25" evidence="6"/>
<feature type="compositionally biased region" description="Basic and acidic residues" evidence="16">
    <location>
        <begin position="71"/>
        <end position="84"/>
    </location>
</feature>
<comment type="subcellular location">
    <subcellularLocation>
        <location evidence="3">Membrane</location>
        <topology evidence="3">Single-pass membrane protein</topology>
    </subcellularLocation>
</comment>
<dbReference type="InterPro" id="IPR000760">
    <property type="entry name" value="Inositol_monophosphatase-like"/>
</dbReference>
<keyword evidence="10 15" id="KW-0460">Magnesium</keyword>
<evidence type="ECO:0000256" key="3">
    <source>
        <dbReference type="ARBA" id="ARBA00004167"/>
    </source>
</evidence>
<sequence>MTKGRKGSQSSSIFLPRKSTLLWIILTICLLYGIHLLRSTNSRTVNLKELLSVSIEAARRGGYEVKKVREKADIGEKSKGETHEGANNPVTDGDMLSHRAMYNGILKAFPNIHIVSEESDPKPYDLDKIQMPPLRNTEVEEIISDGFYDIPIEDIDVWIDPLDATQEYTENLNKYVTTMVCVAIKGKPVLGVIYKPFEDVLVWGWAEDVNKVNHVLREDFLKSKLGNSSKNNRFIVSRSHAGDVDQTAKKVFGQDTVTTPAGGAGYKVLEVIKGHQDAYIHVTLIKKWDICPGNALLRALGGNLTTLKGEEVNYSDKDEKNKGGVLAALHDHDRYVRAFREYKNP</sequence>
<evidence type="ECO:0000256" key="11">
    <source>
        <dbReference type="ARBA" id="ARBA00022989"/>
    </source>
</evidence>
<evidence type="ECO:0000256" key="5">
    <source>
        <dbReference type="ARBA" id="ARBA00009759"/>
    </source>
</evidence>
<dbReference type="Pfam" id="PF00459">
    <property type="entry name" value="Inositol_P"/>
    <property type="match status" value="1"/>
</dbReference>
<evidence type="ECO:0000256" key="15">
    <source>
        <dbReference type="PIRSR" id="PIRSR600760-2"/>
    </source>
</evidence>
<evidence type="ECO:0000256" key="8">
    <source>
        <dbReference type="ARBA" id="ARBA00022723"/>
    </source>
</evidence>
<proteinExistence type="inferred from homology"/>
<evidence type="ECO:0000256" key="9">
    <source>
        <dbReference type="ARBA" id="ARBA00022801"/>
    </source>
</evidence>
<dbReference type="GO" id="GO:0016020">
    <property type="term" value="C:membrane"/>
    <property type="evidence" value="ECO:0007669"/>
    <property type="project" value="UniProtKB-SubCell"/>
</dbReference>
<dbReference type="FunFam" id="3.40.190.80:FF:000007">
    <property type="entry name" value="Blast:Putative inositol monophosphatase 3"/>
    <property type="match status" value="1"/>
</dbReference>
<evidence type="ECO:0000256" key="10">
    <source>
        <dbReference type="ARBA" id="ARBA00022842"/>
    </source>
</evidence>
<organism evidence="18">
    <name type="scientific">Lepeophtheirus salmonis</name>
    <name type="common">Salmon louse</name>
    <name type="synonym">Caligus salmonis</name>
    <dbReference type="NCBI Taxonomy" id="72036"/>
    <lineage>
        <taxon>Eukaryota</taxon>
        <taxon>Metazoa</taxon>
        <taxon>Ecdysozoa</taxon>
        <taxon>Arthropoda</taxon>
        <taxon>Crustacea</taxon>
        <taxon>Multicrustacea</taxon>
        <taxon>Hexanauplia</taxon>
        <taxon>Copepoda</taxon>
        <taxon>Siphonostomatoida</taxon>
        <taxon>Caligidae</taxon>
        <taxon>Lepeophtheirus</taxon>
    </lineage>
</organism>
<keyword evidence="7 17" id="KW-0812">Transmembrane</keyword>
<evidence type="ECO:0000256" key="6">
    <source>
        <dbReference type="ARBA" id="ARBA00013106"/>
    </source>
</evidence>
<comment type="pathway">
    <text evidence="4">Polyol metabolism; myo-inositol biosynthesis; myo-inositol from D-glucose 6-phosphate: step 2/2.</text>
</comment>
<dbReference type="PANTHER" id="PTHR43028:SF4">
    <property type="entry name" value="INOSITOL MONOPHOSPHATASE 3"/>
    <property type="match status" value="1"/>
</dbReference>
<feature type="region of interest" description="Disordered" evidence="16">
    <location>
        <begin position="71"/>
        <end position="93"/>
    </location>
</feature>
<keyword evidence="11 17" id="KW-1133">Transmembrane helix</keyword>
<dbReference type="GO" id="GO:0005794">
    <property type="term" value="C:Golgi apparatus"/>
    <property type="evidence" value="ECO:0007669"/>
    <property type="project" value="UniProtKB-ARBA"/>
</dbReference>
<accession>A0A0K2SYR5</accession>
<evidence type="ECO:0000256" key="14">
    <source>
        <dbReference type="ARBA" id="ARBA00074068"/>
    </source>
</evidence>
<comment type="cofactor">
    <cofactor evidence="2 15">
        <name>Mg(2+)</name>
        <dbReference type="ChEBI" id="CHEBI:18420"/>
    </cofactor>
</comment>
<dbReference type="OMA" id="DELHKQP"/>
<comment type="catalytic activity">
    <reaction evidence="1">
        <text>a myo-inositol phosphate + H2O = myo-inositol + phosphate</text>
        <dbReference type="Rhea" id="RHEA:24056"/>
        <dbReference type="ChEBI" id="CHEBI:15377"/>
        <dbReference type="ChEBI" id="CHEBI:17268"/>
        <dbReference type="ChEBI" id="CHEBI:43474"/>
        <dbReference type="ChEBI" id="CHEBI:84139"/>
        <dbReference type="EC" id="3.1.3.25"/>
    </reaction>
</comment>
<comment type="similarity">
    <text evidence="5">Belongs to the inositol monophosphatase superfamily.</text>
</comment>
<dbReference type="SUPFAM" id="SSF56655">
    <property type="entry name" value="Carbohydrate phosphatase"/>
    <property type="match status" value="1"/>
</dbReference>
<feature type="binding site" evidence="15">
    <location>
        <position position="163"/>
    </location>
    <ligand>
        <name>Mg(2+)</name>
        <dbReference type="ChEBI" id="CHEBI:18420"/>
        <label>1</label>
        <note>catalytic</note>
    </ligand>
</feature>
<keyword evidence="8 15" id="KW-0479">Metal-binding</keyword>
<evidence type="ECO:0000256" key="17">
    <source>
        <dbReference type="SAM" id="Phobius"/>
    </source>
</evidence>
<name>A0A0K2SYR5_LEPSM</name>
<dbReference type="AlphaFoldDB" id="A0A0K2SYR5"/>
<dbReference type="GO" id="GO:0008254">
    <property type="term" value="F:3'-nucleotidase activity"/>
    <property type="evidence" value="ECO:0007669"/>
    <property type="project" value="TreeGrafter"/>
</dbReference>
<feature type="binding site" evidence="15">
    <location>
        <position position="162"/>
    </location>
    <ligand>
        <name>Mg(2+)</name>
        <dbReference type="ChEBI" id="CHEBI:18420"/>
        <label>1</label>
        <note>catalytic</note>
    </ligand>
</feature>
<evidence type="ECO:0000313" key="18">
    <source>
        <dbReference type="EMBL" id="CDW18522.1"/>
    </source>
</evidence>
<feature type="binding site" evidence="15">
    <location>
        <position position="289"/>
    </location>
    <ligand>
        <name>Mg(2+)</name>
        <dbReference type="ChEBI" id="CHEBI:18420"/>
        <label>1</label>
        <note>catalytic</note>
    </ligand>
</feature>
<feature type="binding site" evidence="15">
    <location>
        <position position="160"/>
    </location>
    <ligand>
        <name>Mg(2+)</name>
        <dbReference type="ChEBI" id="CHEBI:18420"/>
        <label>1</label>
        <note>catalytic</note>
    </ligand>
</feature>
<dbReference type="GO" id="GO:0046872">
    <property type="term" value="F:metal ion binding"/>
    <property type="evidence" value="ECO:0007669"/>
    <property type="project" value="UniProtKB-KW"/>
</dbReference>
<evidence type="ECO:0000256" key="13">
    <source>
        <dbReference type="ARBA" id="ARBA00042119"/>
    </source>
</evidence>
<keyword evidence="9" id="KW-0378">Hydrolase</keyword>
<keyword evidence="12 17" id="KW-0472">Membrane</keyword>
<feature type="transmembrane region" description="Helical" evidence="17">
    <location>
        <begin position="20"/>
        <end position="37"/>
    </location>
</feature>
<feature type="binding site" evidence="15">
    <location>
        <position position="117"/>
    </location>
    <ligand>
        <name>Mg(2+)</name>
        <dbReference type="ChEBI" id="CHEBI:18420"/>
        <label>1</label>
        <note>catalytic</note>
    </ligand>
</feature>